<dbReference type="EMBL" id="ATLV01023247">
    <property type="status" value="NOT_ANNOTATED_CDS"/>
    <property type="molecule type" value="Genomic_DNA"/>
</dbReference>
<dbReference type="GO" id="GO:0016740">
    <property type="term" value="F:transferase activity"/>
    <property type="evidence" value="ECO:0007669"/>
    <property type="project" value="UniProtKB-KW"/>
</dbReference>
<dbReference type="EMBL" id="KE525341">
    <property type="protein sequence ID" value="KFB48723.1"/>
    <property type="molecule type" value="Genomic_DNA"/>
</dbReference>
<reference evidence="1 3" key="1">
    <citation type="journal article" date="2014" name="BMC Genomics">
        <title>Genome sequence of Anopheles sinensis provides insight into genetics basis of mosquito competence for malaria parasites.</title>
        <authorList>
            <person name="Zhou D."/>
            <person name="Zhang D."/>
            <person name="Ding G."/>
            <person name="Shi L."/>
            <person name="Hou Q."/>
            <person name="Ye Y."/>
            <person name="Xu Y."/>
            <person name="Zhou H."/>
            <person name="Xiong C."/>
            <person name="Li S."/>
            <person name="Yu J."/>
            <person name="Hong S."/>
            <person name="Yu X."/>
            <person name="Zou P."/>
            <person name="Chen C."/>
            <person name="Chang X."/>
            <person name="Wang W."/>
            <person name="Lv Y."/>
            <person name="Sun Y."/>
            <person name="Ma L."/>
            <person name="Shen B."/>
            <person name="Zhu C."/>
        </authorList>
    </citation>
    <scope>NUCLEOTIDE SEQUENCE [LARGE SCALE GENOMIC DNA]</scope>
</reference>
<dbReference type="EnsemblMetazoa" id="ASIC016726-RA">
    <property type="protein sequence ID" value="ASIC016726-PA"/>
    <property type="gene ID" value="ASIC016726"/>
</dbReference>
<organism evidence="1">
    <name type="scientific">Anopheles sinensis</name>
    <name type="common">Mosquito</name>
    <dbReference type="NCBI Taxonomy" id="74873"/>
    <lineage>
        <taxon>Eukaryota</taxon>
        <taxon>Metazoa</taxon>
        <taxon>Ecdysozoa</taxon>
        <taxon>Arthropoda</taxon>
        <taxon>Hexapoda</taxon>
        <taxon>Insecta</taxon>
        <taxon>Pterygota</taxon>
        <taxon>Neoptera</taxon>
        <taxon>Endopterygota</taxon>
        <taxon>Diptera</taxon>
        <taxon>Nematocera</taxon>
        <taxon>Culicoidea</taxon>
        <taxon>Culicidae</taxon>
        <taxon>Anophelinae</taxon>
        <taxon>Anopheles</taxon>
    </lineage>
</organism>
<gene>
    <name evidence="1" type="ORF">ZHAS_00016726</name>
</gene>
<protein>
    <submittedName>
        <fullName evidence="1 2">Glycosyltransferase WecB/TagA/CpsF family protein</fullName>
    </submittedName>
</protein>
<name>A0A084WES9_ANOSI</name>
<dbReference type="AlphaFoldDB" id="A0A084WES9"/>
<evidence type="ECO:0000313" key="3">
    <source>
        <dbReference type="Proteomes" id="UP000030765"/>
    </source>
</evidence>
<sequence length="124" mass="14224">MTSRKKLTAHECRRTYSPWPSGLIEGVPFLTLLILTEHTRHGFERGRNGFLGSETETGTDWRVCRLRGLTFLRTPLEHTIDHQAVDGPDNSRKLPPKGEAEDSARIYFWTQIVQVARSPWHTVV</sequence>
<accession>A0A084WES9</accession>
<evidence type="ECO:0000313" key="2">
    <source>
        <dbReference type="EnsemblMetazoa" id="ASIC016726-PA"/>
    </source>
</evidence>
<reference evidence="2" key="2">
    <citation type="submission" date="2020-05" db="UniProtKB">
        <authorList>
            <consortium name="EnsemblMetazoa"/>
        </authorList>
    </citation>
    <scope>IDENTIFICATION</scope>
</reference>
<evidence type="ECO:0000313" key="1">
    <source>
        <dbReference type="EMBL" id="KFB48723.1"/>
    </source>
</evidence>
<proteinExistence type="predicted"/>
<keyword evidence="1" id="KW-0808">Transferase</keyword>
<keyword evidence="3" id="KW-1185">Reference proteome</keyword>
<dbReference type="VEuPathDB" id="VectorBase:ASIC016726"/>
<dbReference type="Proteomes" id="UP000030765">
    <property type="component" value="Unassembled WGS sequence"/>
</dbReference>